<dbReference type="AlphaFoldDB" id="A0A853G4I9"/>
<feature type="transmembrane region" description="Helical" evidence="1">
    <location>
        <begin position="77"/>
        <end position="97"/>
    </location>
</feature>
<evidence type="ECO:0000256" key="1">
    <source>
        <dbReference type="SAM" id="Phobius"/>
    </source>
</evidence>
<evidence type="ECO:0000313" key="4">
    <source>
        <dbReference type="Proteomes" id="UP000559809"/>
    </source>
</evidence>
<feature type="transmembrane region" description="Helical" evidence="1">
    <location>
        <begin position="315"/>
        <end position="335"/>
    </location>
</feature>
<dbReference type="InterPro" id="IPR002823">
    <property type="entry name" value="DUF112_TM"/>
</dbReference>
<gene>
    <name evidence="3" type="ORF">H0A72_11430</name>
</gene>
<feature type="transmembrane region" description="Helical" evidence="1">
    <location>
        <begin position="51"/>
        <end position="71"/>
    </location>
</feature>
<dbReference type="Pfam" id="PF01970">
    <property type="entry name" value="TctA"/>
    <property type="match status" value="1"/>
</dbReference>
<accession>A0A853G4I9</accession>
<feature type="domain" description="DUF112" evidence="2">
    <location>
        <begin position="20"/>
        <end position="438"/>
    </location>
</feature>
<reference evidence="3 4" key="1">
    <citation type="submission" date="2020-07" db="EMBL/GenBank/DDBJ databases">
        <title>Taxonomic revisions and descriptions of new bacterial species based on genomic comparisons in the high-G+C-content subgroup of the family Alcaligenaceae.</title>
        <authorList>
            <person name="Szabo A."/>
            <person name="Felfoldi T."/>
        </authorList>
    </citation>
    <scope>NUCLEOTIDE SEQUENCE [LARGE SCALE GENOMIC DNA]</scope>
    <source>
        <strain evidence="3 4">LMG 24012</strain>
    </source>
</reference>
<feature type="transmembrane region" description="Helical" evidence="1">
    <location>
        <begin position="144"/>
        <end position="162"/>
    </location>
</feature>
<dbReference type="EMBL" id="JACCEM010000005">
    <property type="protein sequence ID" value="NYT49920.1"/>
    <property type="molecule type" value="Genomic_DNA"/>
</dbReference>
<feature type="transmembrane region" description="Helical" evidence="1">
    <location>
        <begin position="20"/>
        <end position="39"/>
    </location>
</feature>
<keyword evidence="1" id="KW-0812">Transmembrane</keyword>
<keyword evidence="4" id="KW-1185">Reference proteome</keyword>
<feature type="transmembrane region" description="Helical" evidence="1">
    <location>
        <begin position="203"/>
        <end position="220"/>
    </location>
</feature>
<dbReference type="PANTHER" id="PTHR35342:SF5">
    <property type="entry name" value="TRICARBOXYLIC TRANSPORT PROTEIN"/>
    <property type="match status" value="1"/>
</dbReference>
<evidence type="ECO:0000313" key="3">
    <source>
        <dbReference type="EMBL" id="NYT49920.1"/>
    </source>
</evidence>
<comment type="caution">
    <text evidence="3">The sequence shown here is derived from an EMBL/GenBank/DDBJ whole genome shotgun (WGS) entry which is preliminary data.</text>
</comment>
<proteinExistence type="predicted"/>
<feature type="transmembrane region" description="Helical" evidence="1">
    <location>
        <begin position="469"/>
        <end position="489"/>
    </location>
</feature>
<feature type="transmembrane region" description="Helical" evidence="1">
    <location>
        <begin position="109"/>
        <end position="132"/>
    </location>
</feature>
<protein>
    <submittedName>
        <fullName evidence="3">Tripartite tricarboxylate transporter permease</fullName>
    </submittedName>
</protein>
<feature type="transmembrane region" description="Helical" evidence="1">
    <location>
        <begin position="169"/>
        <end position="191"/>
    </location>
</feature>
<name>A0A853G4I9_9BURK</name>
<feature type="transmembrane region" description="Helical" evidence="1">
    <location>
        <begin position="355"/>
        <end position="381"/>
    </location>
</feature>
<organism evidence="3 4">
    <name type="scientific">Parapusillimonas granuli</name>
    <dbReference type="NCBI Taxonomy" id="380911"/>
    <lineage>
        <taxon>Bacteria</taxon>
        <taxon>Pseudomonadati</taxon>
        <taxon>Pseudomonadota</taxon>
        <taxon>Betaproteobacteria</taxon>
        <taxon>Burkholderiales</taxon>
        <taxon>Alcaligenaceae</taxon>
        <taxon>Parapusillimonas</taxon>
    </lineage>
</organism>
<evidence type="ECO:0000259" key="2">
    <source>
        <dbReference type="Pfam" id="PF01970"/>
    </source>
</evidence>
<sequence length="501" mass="53192">MELLEHLSLGLSVAFTAENLIYAFMGCLLGTLIGVLPGIGPVPTIAMLLPITYILPPTAGLIMLAGIYYGAQYGGSTTAILVALPGETSAVVTVLDGHQMARNGRAGSALAIAALGSFFAGCVATILLSAFAPPLAEVAFKFGPAEYFSLMVLGLVGAVVLASGSLPKAIAMILLGLLLGMIGTDVNSGVARYDFGIPELQDGIDFAIVAMGVFGFAEIMNNLQQRENRVDITDKVGTLYPNRKEFREAYPAVLRGTALGSALGILPGGGAVLSSFASYTLEKKLSREPERFGKGHPAGVAGPESANNAAAQTSFIPLLTLGIPGNAVMALMVGAMTIHNIQPGPQVMSSHPELFWGLIVSMWIGNLMLLVLNLPLIGLWIKLLKVPYRILFPAILVFCTIGVYSLNYNVFDIYMTAAFGVIGYLWTKLKCEGAPLLLGLVLGPMMEENFRRALLLARGEYTTFVTRPLSASLLVLALILVLIVALPSIRKKREETFVEED</sequence>
<keyword evidence="1" id="KW-1133">Transmembrane helix</keyword>
<dbReference type="RefSeq" id="WP_180155334.1">
    <property type="nucleotide sequence ID" value="NZ_JACCEM010000005.1"/>
</dbReference>
<feature type="transmembrane region" description="Helical" evidence="1">
    <location>
        <begin position="388"/>
        <end position="406"/>
    </location>
</feature>
<dbReference type="PANTHER" id="PTHR35342">
    <property type="entry name" value="TRICARBOXYLIC TRANSPORT PROTEIN"/>
    <property type="match status" value="1"/>
</dbReference>
<dbReference type="Proteomes" id="UP000559809">
    <property type="component" value="Unassembled WGS sequence"/>
</dbReference>
<keyword evidence="1" id="KW-0472">Membrane</keyword>